<dbReference type="PROSITE" id="PS50103">
    <property type="entry name" value="ZF_C3H1"/>
    <property type="match status" value="3"/>
</dbReference>
<name>A0A4S8JN18_MUSBA</name>
<evidence type="ECO:0000256" key="4">
    <source>
        <dbReference type="ARBA" id="ARBA00022833"/>
    </source>
</evidence>
<keyword evidence="3 6" id="KW-0863">Zinc-finger</keyword>
<keyword evidence="10" id="KW-1185">Reference proteome</keyword>
<dbReference type="InterPro" id="IPR000571">
    <property type="entry name" value="Znf_CCCH"/>
</dbReference>
<dbReference type="STRING" id="52838.A0A4S8JN18"/>
<dbReference type="PANTHER" id="PTHR15725">
    <property type="entry name" value="ZN-FINGER, C-X8-C-X5-C-X3-H TYPE-CONTAINING"/>
    <property type="match status" value="1"/>
</dbReference>
<feature type="region of interest" description="Disordered" evidence="7">
    <location>
        <begin position="87"/>
        <end position="115"/>
    </location>
</feature>
<dbReference type="InterPro" id="IPR041686">
    <property type="entry name" value="Znf-CCCH_3"/>
</dbReference>
<sequence>MESDGGRETIRPATAEEEVVKGNTDCVYFLASPLTCKKGSECEYRHSEGARINPRDCWYWLNGNCLNPKCSFRHPPLDSWFAKPMPASGPLQPPPTAVSTQIPAARASPSNASKKSAPCYYFQRGQCLKGERCPYMHGTHAVSSYVSQKVAKASTCLVEPPQIIKEDTQQNITMQQNVAEFSVDKRKMAIDIPVEMPPKAKLVTKAEKPDGDSSENKLFLPYSLDDELPKLPQNYVAISSGYSLSKPWSHQVEPSDGQTENNKDTDELLREYSPGFDVLVEDDIKDPDYFHNEDNFRMASNHGGQNLEAEDDYDYHHYNYQSMTNFERDQCSGIEKYDSYKQTGVTYSWDPKVSDRILDKPSSLKIRVLDKETKLDQMDDSDLRHRLLKQRCHGSRSTDSHDDRGEHHRRDDHCAERGYGHHSQDQRQFPPENSIGTRLQGRITFPGRVEKERSRRPRGRQSPTERMNHQKTHPERIRQQPSEDFSKGTSTRNKPTRRDDMNSLDFASPKSLAELKGAKINGNSNEQSIRSSSPNTKMNRMKSEQVELLQESENSLSFEGPKPLSAILKRKRESAYTNSEISLSQYENNQGGGESATRDYVPAAITILQSVPPSEAGKEATFMNGNHEVDKLRAFDEEGLILKDDEKTNVAPSSTIADAVEIGDGMDLENMEDEELENYDQRDVRLSYEAGKFKAEDSEKTGQVDDDELDDEDDFARKVSVMLS</sequence>
<feature type="zinc finger region" description="C3H1-type" evidence="6">
    <location>
        <begin position="51"/>
        <end position="77"/>
    </location>
</feature>
<gene>
    <name evidence="9" type="ORF">C4D60_Mb01t18190</name>
</gene>
<feature type="domain" description="C3H1-type" evidence="8">
    <location>
        <begin position="51"/>
        <end position="77"/>
    </location>
</feature>
<feature type="compositionally biased region" description="Basic and acidic residues" evidence="7">
    <location>
        <begin position="690"/>
        <end position="703"/>
    </location>
</feature>
<feature type="zinc finger region" description="C3H1-type" evidence="6">
    <location>
        <begin position="113"/>
        <end position="140"/>
    </location>
</feature>
<organism evidence="9 10">
    <name type="scientific">Musa balbisiana</name>
    <name type="common">Banana</name>
    <dbReference type="NCBI Taxonomy" id="52838"/>
    <lineage>
        <taxon>Eukaryota</taxon>
        <taxon>Viridiplantae</taxon>
        <taxon>Streptophyta</taxon>
        <taxon>Embryophyta</taxon>
        <taxon>Tracheophyta</taxon>
        <taxon>Spermatophyta</taxon>
        <taxon>Magnoliopsida</taxon>
        <taxon>Liliopsida</taxon>
        <taxon>Zingiberales</taxon>
        <taxon>Musaceae</taxon>
        <taxon>Musa</taxon>
    </lineage>
</organism>
<evidence type="ECO:0000313" key="9">
    <source>
        <dbReference type="EMBL" id="THU63663.1"/>
    </source>
</evidence>
<dbReference type="Proteomes" id="UP000317650">
    <property type="component" value="Chromosome 1"/>
</dbReference>
<dbReference type="InterPro" id="IPR036855">
    <property type="entry name" value="Znf_CCCH_sf"/>
</dbReference>
<feature type="compositionally biased region" description="Low complexity" evidence="7">
    <location>
        <begin position="103"/>
        <end position="115"/>
    </location>
</feature>
<accession>A0A4S8JN18</accession>
<evidence type="ECO:0000256" key="5">
    <source>
        <dbReference type="ARBA" id="ARBA00023125"/>
    </source>
</evidence>
<dbReference type="Pfam" id="PF15663">
    <property type="entry name" value="zf-CCCH_3"/>
    <property type="match status" value="1"/>
</dbReference>
<dbReference type="GO" id="GO:0008270">
    <property type="term" value="F:zinc ion binding"/>
    <property type="evidence" value="ECO:0007669"/>
    <property type="project" value="UniProtKB-KW"/>
</dbReference>
<keyword evidence="1 6" id="KW-0479">Metal-binding</keyword>
<dbReference type="GO" id="GO:0003729">
    <property type="term" value="F:mRNA binding"/>
    <property type="evidence" value="ECO:0007669"/>
    <property type="project" value="TreeGrafter"/>
</dbReference>
<dbReference type="FunFam" id="4.10.1000.10:FF:000021">
    <property type="entry name" value="Zinc finger CCCH domain-containing protein 17"/>
    <property type="match status" value="1"/>
</dbReference>
<comment type="caution">
    <text evidence="9">The sequence shown here is derived from an EMBL/GenBank/DDBJ whole genome shotgun (WGS) entry which is preliminary data.</text>
</comment>
<feature type="region of interest" description="Disordered" evidence="7">
    <location>
        <begin position="391"/>
        <end position="558"/>
    </location>
</feature>
<dbReference type="SMART" id="SM00356">
    <property type="entry name" value="ZnF_C3H1"/>
    <property type="match status" value="3"/>
</dbReference>
<feature type="zinc finger region" description="C3H1-type" evidence="6">
    <location>
        <begin position="21"/>
        <end position="49"/>
    </location>
</feature>
<dbReference type="SUPFAM" id="SSF90229">
    <property type="entry name" value="CCCH zinc finger"/>
    <property type="match status" value="1"/>
</dbReference>
<evidence type="ECO:0000313" key="10">
    <source>
        <dbReference type="Proteomes" id="UP000317650"/>
    </source>
</evidence>
<feature type="region of interest" description="Disordered" evidence="7">
    <location>
        <begin position="690"/>
        <end position="713"/>
    </location>
</feature>
<proteinExistence type="predicted"/>
<feature type="compositionally biased region" description="Basic and acidic residues" evidence="7">
    <location>
        <begin position="466"/>
        <end position="478"/>
    </location>
</feature>
<dbReference type="GO" id="GO:0003677">
    <property type="term" value="F:DNA binding"/>
    <property type="evidence" value="ECO:0007669"/>
    <property type="project" value="UniProtKB-KW"/>
</dbReference>
<keyword evidence="4 6" id="KW-0862">Zinc</keyword>
<evidence type="ECO:0000256" key="2">
    <source>
        <dbReference type="ARBA" id="ARBA00022737"/>
    </source>
</evidence>
<evidence type="ECO:0000259" key="8">
    <source>
        <dbReference type="PROSITE" id="PS50103"/>
    </source>
</evidence>
<evidence type="ECO:0000256" key="6">
    <source>
        <dbReference type="PROSITE-ProRule" id="PRU00723"/>
    </source>
</evidence>
<evidence type="ECO:0000256" key="7">
    <source>
        <dbReference type="SAM" id="MobiDB-lite"/>
    </source>
</evidence>
<dbReference type="AlphaFoldDB" id="A0A4S8JN18"/>
<dbReference type="Pfam" id="PF00642">
    <property type="entry name" value="zf-CCCH"/>
    <property type="match status" value="1"/>
</dbReference>
<feature type="compositionally biased region" description="Acidic residues" evidence="7">
    <location>
        <begin position="704"/>
        <end position="713"/>
    </location>
</feature>
<dbReference type="EMBL" id="PYDT01000004">
    <property type="protein sequence ID" value="THU63663.1"/>
    <property type="molecule type" value="Genomic_DNA"/>
</dbReference>
<dbReference type="PANTHER" id="PTHR15725:SF14">
    <property type="entry name" value="ZINC FINGER CCCH DOMAIN-CONTAINING PROTEIN 11A"/>
    <property type="match status" value="1"/>
</dbReference>
<dbReference type="Gene3D" id="4.10.1000.10">
    <property type="entry name" value="Zinc finger, CCCH-type"/>
    <property type="match status" value="2"/>
</dbReference>
<keyword evidence="2" id="KW-0677">Repeat</keyword>
<evidence type="ECO:0000256" key="1">
    <source>
        <dbReference type="ARBA" id="ARBA00022723"/>
    </source>
</evidence>
<feature type="compositionally biased region" description="Polar residues" evidence="7">
    <location>
        <begin position="521"/>
        <end position="538"/>
    </location>
</feature>
<evidence type="ECO:0000256" key="3">
    <source>
        <dbReference type="ARBA" id="ARBA00022771"/>
    </source>
</evidence>
<feature type="compositionally biased region" description="Polar residues" evidence="7">
    <location>
        <begin position="479"/>
        <end position="493"/>
    </location>
</feature>
<protein>
    <recommendedName>
        <fullName evidence="8">C3H1-type domain-containing protein</fullName>
    </recommendedName>
</protein>
<reference evidence="9 10" key="1">
    <citation type="journal article" date="2019" name="Nat. Plants">
        <title>Genome sequencing of Musa balbisiana reveals subgenome evolution and function divergence in polyploid bananas.</title>
        <authorList>
            <person name="Yao X."/>
        </authorList>
    </citation>
    <scope>NUCLEOTIDE SEQUENCE [LARGE SCALE GENOMIC DNA]</scope>
    <source>
        <strain evidence="10">cv. DH-PKW</strain>
        <tissue evidence="9">Leaves</tissue>
    </source>
</reference>
<keyword evidence="5" id="KW-0238">DNA-binding</keyword>
<feature type="domain" description="C3H1-type" evidence="8">
    <location>
        <begin position="113"/>
        <end position="140"/>
    </location>
</feature>
<feature type="compositionally biased region" description="Basic and acidic residues" evidence="7">
    <location>
        <begin position="396"/>
        <end position="425"/>
    </location>
</feature>
<feature type="domain" description="C3H1-type" evidence="8">
    <location>
        <begin position="21"/>
        <end position="49"/>
    </location>
</feature>